<feature type="compositionally biased region" description="Low complexity" evidence="1">
    <location>
        <begin position="1"/>
        <end position="19"/>
    </location>
</feature>
<comment type="caution">
    <text evidence="2">The sequence shown here is derived from an EMBL/GenBank/DDBJ whole genome shotgun (WGS) entry which is preliminary data.</text>
</comment>
<evidence type="ECO:0000313" key="3">
    <source>
        <dbReference type="Proteomes" id="UP001183414"/>
    </source>
</evidence>
<organism evidence="2 3">
    <name type="scientific">Streptomyces hazeniae</name>
    <dbReference type="NCBI Taxonomy" id="3075538"/>
    <lineage>
        <taxon>Bacteria</taxon>
        <taxon>Bacillati</taxon>
        <taxon>Actinomycetota</taxon>
        <taxon>Actinomycetes</taxon>
        <taxon>Kitasatosporales</taxon>
        <taxon>Streptomycetaceae</taxon>
        <taxon>Streptomyces</taxon>
    </lineage>
</organism>
<name>A0ABU2NWQ2_9ACTN</name>
<evidence type="ECO:0000313" key="2">
    <source>
        <dbReference type="EMBL" id="MDT0381410.1"/>
    </source>
</evidence>
<keyword evidence="3" id="KW-1185">Reference proteome</keyword>
<reference evidence="3" key="1">
    <citation type="submission" date="2023-07" db="EMBL/GenBank/DDBJ databases">
        <title>30 novel species of actinomycetes from the DSMZ collection.</title>
        <authorList>
            <person name="Nouioui I."/>
        </authorList>
    </citation>
    <scope>NUCLEOTIDE SEQUENCE [LARGE SCALE GENOMIC DNA]</scope>
    <source>
        <strain evidence="3">DSM 42041</strain>
    </source>
</reference>
<gene>
    <name evidence="2" type="ORF">RM572_21870</name>
</gene>
<dbReference type="RefSeq" id="WP_311675101.1">
    <property type="nucleotide sequence ID" value="NZ_JAVREQ010000022.1"/>
</dbReference>
<dbReference type="Proteomes" id="UP001183414">
    <property type="component" value="Unassembled WGS sequence"/>
</dbReference>
<feature type="region of interest" description="Disordered" evidence="1">
    <location>
        <begin position="1"/>
        <end position="54"/>
    </location>
</feature>
<sequence length="130" mass="13834">MRLLTPPRTSPPAAARPALPTLPPLPTGYAPRITAPARPAAPHTSEAPPAAPRPVLVSGVLTTVTGTAGQPVHLHRADYQRPSVHGGWTIHGYAWRCPTCPAISRGFEPREFARALTDARTHTCTEGSLR</sequence>
<proteinExistence type="predicted"/>
<protein>
    <submittedName>
        <fullName evidence="2">Uncharacterized protein</fullName>
    </submittedName>
</protein>
<feature type="compositionally biased region" description="Low complexity" evidence="1">
    <location>
        <begin position="30"/>
        <end position="42"/>
    </location>
</feature>
<dbReference type="EMBL" id="JAVREQ010000022">
    <property type="protein sequence ID" value="MDT0381410.1"/>
    <property type="molecule type" value="Genomic_DNA"/>
</dbReference>
<accession>A0ABU2NWQ2</accession>
<evidence type="ECO:0000256" key="1">
    <source>
        <dbReference type="SAM" id="MobiDB-lite"/>
    </source>
</evidence>